<feature type="transmembrane region" description="Helical" evidence="2">
    <location>
        <begin position="20"/>
        <end position="43"/>
    </location>
</feature>
<keyword evidence="2" id="KW-1133">Transmembrane helix</keyword>
<feature type="transmembrane region" description="Helical" evidence="2">
    <location>
        <begin position="63"/>
        <end position="87"/>
    </location>
</feature>
<dbReference type="KEGG" id="mgy:MGMSRv2__3783"/>
<organism evidence="3 4">
    <name type="scientific">Magnetospirillum gryphiswaldense (strain DSM 6361 / JCM 21280 / NBRC 15271 / MSR-1)</name>
    <dbReference type="NCBI Taxonomy" id="431944"/>
    <lineage>
        <taxon>Bacteria</taxon>
        <taxon>Pseudomonadati</taxon>
        <taxon>Pseudomonadota</taxon>
        <taxon>Alphaproteobacteria</taxon>
        <taxon>Rhodospirillales</taxon>
        <taxon>Rhodospirillaceae</taxon>
        <taxon>Magnetospirillum</taxon>
    </lineage>
</organism>
<keyword evidence="2" id="KW-0812">Transmembrane</keyword>
<dbReference type="Proteomes" id="UP000018922">
    <property type="component" value="Chromosome I"/>
</dbReference>
<dbReference type="HOGENOM" id="CLU_446758_0_0_5"/>
<protein>
    <submittedName>
        <fullName evidence="3">Uncharacterized protein</fullName>
    </submittedName>
</protein>
<dbReference type="EMBL" id="HG794546">
    <property type="protein sequence ID" value="CDL00998.1"/>
    <property type="molecule type" value="Genomic_DNA"/>
</dbReference>
<feature type="region of interest" description="Disordered" evidence="1">
    <location>
        <begin position="592"/>
        <end position="611"/>
    </location>
</feature>
<reference evidence="3 4" key="1">
    <citation type="journal article" date="2014" name="Genome Announc.">
        <title>Complete genome sequence of Magnetospirillum gryphiswaldense MSR-1.</title>
        <authorList>
            <person name="Wang X."/>
            <person name="Wang Q."/>
            <person name="Zhang W."/>
            <person name="Wang Y."/>
            <person name="Li L."/>
            <person name="Wen T."/>
            <person name="Zhang T."/>
            <person name="Zhang Y."/>
            <person name="Xu J."/>
            <person name="Hu J."/>
            <person name="Li S."/>
            <person name="Liu L."/>
            <person name="Liu J."/>
            <person name="Jiang W."/>
            <person name="Tian J."/>
            <person name="Li Y."/>
            <person name="Schuler D."/>
            <person name="Wang L."/>
            <person name="Li J."/>
        </authorList>
    </citation>
    <scope>NUCLEOTIDE SEQUENCE [LARGE SCALE GENOMIC DNA]</scope>
    <source>
        <strain evidence="4">DSM 6361 / JCM 21280 / NBRC 15271 / MSR-1</strain>
    </source>
</reference>
<evidence type="ECO:0000256" key="1">
    <source>
        <dbReference type="SAM" id="MobiDB-lite"/>
    </source>
</evidence>
<accession>V6F8I2</accession>
<gene>
    <name evidence="3" type="ordered locus">MGMSRv2__3783</name>
</gene>
<dbReference type="AlphaFoldDB" id="V6F8I2"/>
<evidence type="ECO:0000313" key="3">
    <source>
        <dbReference type="EMBL" id="CDL00998.1"/>
    </source>
</evidence>
<keyword evidence="4" id="KW-1185">Reference proteome</keyword>
<dbReference type="STRING" id="1430440.MGMSRv2__3783"/>
<proteinExistence type="predicted"/>
<keyword evidence="2" id="KW-0472">Membrane</keyword>
<evidence type="ECO:0000313" key="4">
    <source>
        <dbReference type="Proteomes" id="UP000018922"/>
    </source>
</evidence>
<evidence type="ECO:0000256" key="2">
    <source>
        <dbReference type="SAM" id="Phobius"/>
    </source>
</evidence>
<sequence length="611" mass="69374">MKMLKGTYFAETLRSIDGIYLTFTSVFILIVSFSVFIYSHYFFSGSGDLPGVSLAKLDNPSEVLAQYWVGAFTIPTSLAASIVAIFLSVRSVQLSRRQAMVDLREAAEEQCREFRAMAVEVVNCLDQLAIIGHAKLRTDYQKIQTSGDNISTMDDQKIAEIRSTLIKNLRAISLTPIFDYLRGKLQEQSIAPEVVKGQKDMFHIEILFKFGRHANGSNTVDECDNAFKGRVKAIRNNAVSTDINNLCKFLQLEDHALRSCAPPYMDALKNSLASSGQSYGYEYPGLGLEMLISKLAECRRIYDESNKINELTKSIREFVDHFSIQHESFKDSFKKYLCSVDTYVDGDYTDNEIVNKLLKYTKDEFDSFLSEHGHEVGDEIEDDEADAFITSRIDELKEGWGLTQLEEEISRLEKITMNDIDKKYKVLISKYDDYLDDVANQSSDVALYGFDIFISGSLLTPLSAKKGANVGASIVTDIILFFSNEKLIRDYFNSRPTGTRLDRVDVDRLVDSMNVDCLFSKQMKEAAEEIRRKPNFIYINHSGEIDRLEGNNKPVSHPDDATQSPKMIYRKYTEEYINITIATCWKKLKDKIAKSEPENPAEPMSDDDIPY</sequence>
<name>V6F8I2_MAGGM</name>